<proteinExistence type="predicted"/>
<keyword evidence="3" id="KW-1185">Reference proteome</keyword>
<dbReference type="STRING" id="388408.LAX5112_01800"/>
<dbReference type="AlphaFoldDB" id="A0A0M7A294"/>
<dbReference type="InterPro" id="IPR037523">
    <property type="entry name" value="VOC_core"/>
</dbReference>
<evidence type="ECO:0000313" key="3">
    <source>
        <dbReference type="Proteomes" id="UP000053235"/>
    </source>
</evidence>
<dbReference type="RefSeq" id="WP_055671523.1">
    <property type="nucleotide sequence ID" value="NZ_CXWD01000006.1"/>
</dbReference>
<dbReference type="OrthoDB" id="9812656at2"/>
<dbReference type="InterPro" id="IPR029068">
    <property type="entry name" value="Glyas_Bleomycin-R_OHBP_Dase"/>
</dbReference>
<evidence type="ECO:0000259" key="1">
    <source>
        <dbReference type="PROSITE" id="PS51819"/>
    </source>
</evidence>
<name>A0A0M7A294_9HYPH</name>
<dbReference type="Proteomes" id="UP000053235">
    <property type="component" value="Unassembled WGS sequence"/>
</dbReference>
<reference evidence="3" key="1">
    <citation type="submission" date="2015-07" db="EMBL/GenBank/DDBJ databases">
        <authorList>
            <person name="Rodrigo-Torres Lidia"/>
            <person name="Arahal R.David."/>
        </authorList>
    </citation>
    <scope>NUCLEOTIDE SEQUENCE [LARGE SCALE GENOMIC DNA]</scope>
    <source>
        <strain evidence="3">CECT 5112</strain>
    </source>
</reference>
<sequence>MPIAESAVGTVSVSDRPKLDGILETAVYVDDMDAAHGFYEGILGLKRMVAGDRLFAYDAGPAQTLLVFYRGHTGEDVPTPGGIVPGHDTSGHGHFAFRILNDQLDPWRDYLSSKGVDIISEVVWPAGGTSLYFKDPDGNILELASAPLWPNFLA</sequence>
<dbReference type="EMBL" id="CXWD01000006">
    <property type="protein sequence ID" value="CTQ68592.1"/>
    <property type="molecule type" value="Genomic_DNA"/>
</dbReference>
<accession>A0A0M7A294</accession>
<dbReference type="InterPro" id="IPR004360">
    <property type="entry name" value="Glyas_Fos-R_dOase_dom"/>
</dbReference>
<evidence type="ECO:0000313" key="2">
    <source>
        <dbReference type="EMBL" id="CTQ68592.1"/>
    </source>
</evidence>
<dbReference type="Gene3D" id="3.10.180.10">
    <property type="entry name" value="2,3-Dihydroxybiphenyl 1,2-Dioxygenase, domain 1"/>
    <property type="match status" value="1"/>
</dbReference>
<organism evidence="2 3">
    <name type="scientific">Roseibium alexandrii</name>
    <dbReference type="NCBI Taxonomy" id="388408"/>
    <lineage>
        <taxon>Bacteria</taxon>
        <taxon>Pseudomonadati</taxon>
        <taxon>Pseudomonadota</taxon>
        <taxon>Alphaproteobacteria</taxon>
        <taxon>Hyphomicrobiales</taxon>
        <taxon>Stappiaceae</taxon>
        <taxon>Roseibium</taxon>
    </lineage>
</organism>
<protein>
    <submittedName>
        <fullName evidence="2">Fosfomycin resistance protein FosB</fullName>
    </submittedName>
</protein>
<dbReference type="SUPFAM" id="SSF54593">
    <property type="entry name" value="Glyoxalase/Bleomycin resistance protein/Dihydroxybiphenyl dioxygenase"/>
    <property type="match status" value="1"/>
</dbReference>
<dbReference type="PROSITE" id="PS51819">
    <property type="entry name" value="VOC"/>
    <property type="match status" value="1"/>
</dbReference>
<gene>
    <name evidence="2" type="ORF">LAX5112_01800</name>
</gene>
<feature type="domain" description="VOC" evidence="1">
    <location>
        <begin position="21"/>
        <end position="146"/>
    </location>
</feature>
<dbReference type="Pfam" id="PF00903">
    <property type="entry name" value="Glyoxalase"/>
    <property type="match status" value="1"/>
</dbReference>
<dbReference type="CDD" id="cd08354">
    <property type="entry name" value="VOC_like"/>
    <property type="match status" value="1"/>
</dbReference>